<dbReference type="Pfam" id="PF01610">
    <property type="entry name" value="DDE_Tnp_ISL3"/>
    <property type="match status" value="1"/>
</dbReference>
<reference evidence="5 6" key="1">
    <citation type="journal article" date="2023" name="Nat. Commun.">
        <title>Genomic dissection of endemic carbapenem resistance reveals metallo-beta-lactamase dissemination through clonal, plasmid and integron transfer.</title>
        <authorList>
            <person name="Macesic N."/>
            <person name="Hawkey J."/>
            <person name="Vezina B."/>
            <person name="Wisniewski J.A."/>
            <person name="Cottingham H."/>
            <person name="Blakeway L.V."/>
            <person name="Harshegyi T."/>
            <person name="Pragastis K."/>
            <person name="Badoordeen G.Z."/>
            <person name="Dennison A."/>
            <person name="Spelman D.W."/>
            <person name="Jenney A.W.J."/>
            <person name="Peleg A.Y."/>
        </authorList>
    </citation>
    <scope>NUCLEOTIDE SEQUENCE [LARGE SCALE GENOMIC DNA]</scope>
    <source>
        <strain evidence="5 6">CPO519</strain>
    </source>
</reference>
<evidence type="ECO:0000259" key="1">
    <source>
        <dbReference type="Pfam" id="PF01610"/>
    </source>
</evidence>
<name>A0AA90KK21_ACIBA</name>
<reference evidence="5" key="3">
    <citation type="submission" date="2024-01" db="EMBL/GenBank/DDBJ databases">
        <authorList>
            <person name="Macesic N."/>
        </authorList>
    </citation>
    <scope>NUCLEOTIDE SEQUENCE</scope>
    <source>
        <strain evidence="5">CPO519</strain>
    </source>
</reference>
<evidence type="ECO:0000259" key="3">
    <source>
        <dbReference type="Pfam" id="PF14690"/>
    </source>
</evidence>
<sequence>MTELPDNILHLPQYQVLGCKSTDDEMHFQVDAPNPIACEECGVQGEFVRFGKRDVPYRDLPIHGKRVTLWVVRRRYTCRACKTTFRPQLPEMVDGFRMTLRLHEYVEKESFNHPYTFVAAQTGLDEKTVRDIFNARAEFLGRWHRFEMPRILGIDELYLNKRYRCILTNIEERTLLDLLATRRQDVVTNYLMKLKDRQKVEIVSMDMWNPYRAAVKAVLPQARIVVDKFHVVRMANDALERVRKGLRKELKPSQSRTLKGDRKILLKRAHEVSDRERLIMETWTGAFPQLLAAYEHKERFYGIWDATTRLQAEAALDEWIATIPKGQKEVWSDLVRAVGNWREETMTYFETDMPVTNAYTESINRLAKDKNREGRGYSFEVMRARMLYTTKHKKKAPTAKVSPFYKKTIGYGLPDFAEELNYGVDLSTI</sequence>
<dbReference type="InterPro" id="IPR029261">
    <property type="entry name" value="Transposase_Znf"/>
</dbReference>
<accession>A0AA90KK21</accession>
<dbReference type="EMBL" id="JARTMM010000107">
    <property type="protein sequence ID" value="MDK4883569.1"/>
    <property type="molecule type" value="Genomic_DNA"/>
</dbReference>
<dbReference type="PANTHER" id="PTHR33498:SF1">
    <property type="entry name" value="TRANSPOSASE FOR INSERTION SEQUENCE ELEMENT IS1557"/>
    <property type="match status" value="1"/>
</dbReference>
<feature type="domain" description="Transposase IS204/IS1001/IS1096/IS1165 helix-turn-helix" evidence="2">
    <location>
        <begin position="88"/>
        <end position="136"/>
    </location>
</feature>
<feature type="domain" description="Transposase IS204/IS1001/IS1096/IS1165 DDE" evidence="1">
    <location>
        <begin position="152"/>
        <end position="386"/>
    </location>
</feature>
<dbReference type="Pfam" id="PF13542">
    <property type="entry name" value="HTH_Tnp_ISL3"/>
    <property type="match status" value="1"/>
</dbReference>
<reference evidence="4" key="2">
    <citation type="submission" date="2023-01" db="EMBL/GenBank/DDBJ databases">
        <title>Genomic dissection of endemic carbapenem resistance: metallo-beta-lactamase gene dissemination through clonal, plasmid and integron transfer pathways.</title>
        <authorList>
            <person name="Macesic N."/>
        </authorList>
    </citation>
    <scope>NUCLEOTIDE SEQUENCE</scope>
    <source>
        <strain evidence="4">CPO519</strain>
    </source>
</reference>
<comment type="caution">
    <text evidence="4">The sequence shown here is derived from an EMBL/GenBank/DDBJ whole genome shotgun (WGS) entry which is preliminary data.</text>
</comment>
<dbReference type="Proteomes" id="UP001174156">
    <property type="component" value="Unassembled WGS sequence"/>
</dbReference>
<dbReference type="EMBL" id="JARTMM020000002">
    <property type="protein sequence ID" value="MEC5498642.1"/>
    <property type="molecule type" value="Genomic_DNA"/>
</dbReference>
<evidence type="ECO:0000313" key="6">
    <source>
        <dbReference type="Proteomes" id="UP001174156"/>
    </source>
</evidence>
<dbReference type="NCBIfam" id="NF033550">
    <property type="entry name" value="transpos_ISL3"/>
    <property type="match status" value="1"/>
</dbReference>
<dbReference type="InterPro" id="IPR047951">
    <property type="entry name" value="Transpos_ISL3"/>
</dbReference>
<feature type="domain" description="Transposase IS204/IS1001/IS1096/IS1165 zinc-finger" evidence="3">
    <location>
        <begin position="35"/>
        <end position="81"/>
    </location>
</feature>
<organism evidence="4">
    <name type="scientific">Acinetobacter baumannii</name>
    <dbReference type="NCBI Taxonomy" id="470"/>
    <lineage>
        <taxon>Bacteria</taxon>
        <taxon>Pseudomonadati</taxon>
        <taxon>Pseudomonadota</taxon>
        <taxon>Gammaproteobacteria</taxon>
        <taxon>Moraxellales</taxon>
        <taxon>Moraxellaceae</taxon>
        <taxon>Acinetobacter</taxon>
        <taxon>Acinetobacter calcoaceticus/baumannii complex</taxon>
    </lineage>
</organism>
<gene>
    <name evidence="5" type="ORF">P9867_020040</name>
    <name evidence="4" type="ORF">P9867_18450</name>
</gene>
<evidence type="ECO:0000313" key="5">
    <source>
        <dbReference type="EMBL" id="MEC5498642.1"/>
    </source>
</evidence>
<evidence type="ECO:0000313" key="4">
    <source>
        <dbReference type="EMBL" id="MDK4883569.1"/>
    </source>
</evidence>
<dbReference type="Pfam" id="PF14690">
    <property type="entry name" value="Zn_ribbon_ISL3"/>
    <property type="match status" value="1"/>
</dbReference>
<dbReference type="InterPro" id="IPR002560">
    <property type="entry name" value="Transposase_DDE"/>
</dbReference>
<dbReference type="InterPro" id="IPR032877">
    <property type="entry name" value="Transposase_HTH"/>
</dbReference>
<dbReference type="PANTHER" id="PTHR33498">
    <property type="entry name" value="TRANSPOSASE FOR INSERTION SEQUENCE ELEMENT IS1557"/>
    <property type="match status" value="1"/>
</dbReference>
<dbReference type="AlphaFoldDB" id="A0AA90KK21"/>
<protein>
    <submittedName>
        <fullName evidence="4">ISL3-like element ISPpu12 family transposase</fullName>
    </submittedName>
</protein>
<proteinExistence type="predicted"/>
<evidence type="ECO:0000259" key="2">
    <source>
        <dbReference type="Pfam" id="PF13542"/>
    </source>
</evidence>